<feature type="region of interest" description="Disordered" evidence="1">
    <location>
        <begin position="22"/>
        <end position="89"/>
    </location>
</feature>
<feature type="compositionally biased region" description="Basic and acidic residues" evidence="1">
    <location>
        <begin position="22"/>
        <end position="35"/>
    </location>
</feature>
<name>A0A1B6H7H6_9HEMI</name>
<gene>
    <name evidence="2" type="ORF">g.76</name>
</gene>
<dbReference type="AlphaFoldDB" id="A0A1B6H7H6"/>
<dbReference type="EMBL" id="GECU01037143">
    <property type="protein sequence ID" value="JAS70563.1"/>
    <property type="molecule type" value="Transcribed_RNA"/>
</dbReference>
<protein>
    <submittedName>
        <fullName evidence="2">Uncharacterized protein</fullName>
    </submittedName>
</protein>
<reference evidence="2" key="1">
    <citation type="submission" date="2015-11" db="EMBL/GenBank/DDBJ databases">
        <title>De novo transcriptome assembly of four potential Pierce s Disease insect vectors from Arizona vineyards.</title>
        <authorList>
            <person name="Tassone E.E."/>
        </authorList>
    </citation>
    <scope>NUCLEOTIDE SEQUENCE</scope>
</reference>
<feature type="non-terminal residue" evidence="2">
    <location>
        <position position="124"/>
    </location>
</feature>
<proteinExistence type="predicted"/>
<sequence length="124" mass="14645">MNKSKLLLVLYFTKINNILGKETNKDKDEIDKMGDTSEEENKEEENYCEKDEDNNGDDDFDEDDEEENYQESQTEGKGKNKEKKRKRTAGEHEYKLTVFGTERDIKWEVWQGRQKTFAFTGWAG</sequence>
<accession>A0A1B6H7H6</accession>
<feature type="compositionally biased region" description="Acidic residues" evidence="1">
    <location>
        <begin position="50"/>
        <end position="69"/>
    </location>
</feature>
<evidence type="ECO:0000313" key="2">
    <source>
        <dbReference type="EMBL" id="JAS70563.1"/>
    </source>
</evidence>
<organism evidence="2">
    <name type="scientific">Homalodisca liturata</name>
    <dbReference type="NCBI Taxonomy" id="320908"/>
    <lineage>
        <taxon>Eukaryota</taxon>
        <taxon>Metazoa</taxon>
        <taxon>Ecdysozoa</taxon>
        <taxon>Arthropoda</taxon>
        <taxon>Hexapoda</taxon>
        <taxon>Insecta</taxon>
        <taxon>Pterygota</taxon>
        <taxon>Neoptera</taxon>
        <taxon>Paraneoptera</taxon>
        <taxon>Hemiptera</taxon>
        <taxon>Auchenorrhyncha</taxon>
        <taxon>Membracoidea</taxon>
        <taxon>Cicadellidae</taxon>
        <taxon>Cicadellinae</taxon>
        <taxon>Proconiini</taxon>
        <taxon>Homalodisca</taxon>
    </lineage>
</organism>
<evidence type="ECO:0000256" key="1">
    <source>
        <dbReference type="SAM" id="MobiDB-lite"/>
    </source>
</evidence>